<dbReference type="InterPro" id="IPR007627">
    <property type="entry name" value="RNA_pol_sigma70_r2"/>
</dbReference>
<evidence type="ECO:0000313" key="10">
    <source>
        <dbReference type="Proteomes" id="UP000217215"/>
    </source>
</evidence>
<dbReference type="InterPro" id="IPR014284">
    <property type="entry name" value="RNA_pol_sigma-70_dom"/>
</dbReference>
<evidence type="ECO:0000256" key="3">
    <source>
        <dbReference type="ARBA" id="ARBA00023082"/>
    </source>
</evidence>
<dbReference type="InterPro" id="IPR013325">
    <property type="entry name" value="RNA_pol_sigma_r2"/>
</dbReference>
<dbReference type="InterPro" id="IPR013324">
    <property type="entry name" value="RNA_pol_sigma_r3/r4-like"/>
</dbReference>
<feature type="domain" description="RNA polymerase sigma factor 70 region 4 type 2" evidence="8">
    <location>
        <begin position="117"/>
        <end position="168"/>
    </location>
</feature>
<dbReference type="SUPFAM" id="SSF88659">
    <property type="entry name" value="Sigma3 and sigma4 domains of RNA polymerase sigma factors"/>
    <property type="match status" value="1"/>
</dbReference>
<gene>
    <name evidence="9" type="ORF">A1sIA56_00245</name>
</gene>
<protein>
    <submittedName>
        <fullName evidence="9">RNA polymerase subunit sigma-24</fullName>
    </submittedName>
</protein>
<keyword evidence="10" id="KW-1185">Reference proteome</keyword>
<comment type="similarity">
    <text evidence="1">Belongs to the sigma-70 factor family. ECF subfamily.</text>
</comment>
<evidence type="ECO:0000256" key="6">
    <source>
        <dbReference type="SAM" id="MobiDB-lite"/>
    </source>
</evidence>
<evidence type="ECO:0000259" key="7">
    <source>
        <dbReference type="Pfam" id="PF04542"/>
    </source>
</evidence>
<feature type="region of interest" description="Disordered" evidence="6">
    <location>
        <begin position="231"/>
        <end position="261"/>
    </location>
</feature>
<reference evidence="9 10" key="1">
    <citation type="submission" date="2016-07" db="EMBL/GenBank/DDBJ databases">
        <title>High microdiversification within the ubiquitous acI lineage of Actinobacteria.</title>
        <authorList>
            <person name="Neuenschwander S.M."/>
            <person name="Salcher M."/>
            <person name="Ghai R."/>
            <person name="Pernthaler J."/>
        </authorList>
    </citation>
    <scope>NUCLEOTIDE SEQUENCE [LARGE SCALE GENOMIC DNA]</scope>
    <source>
        <strain evidence="9">MMS-IA-56</strain>
    </source>
</reference>
<keyword evidence="3" id="KW-0731">Sigma factor</keyword>
<keyword evidence="2" id="KW-0805">Transcription regulation</keyword>
<dbReference type="SUPFAM" id="SSF88946">
    <property type="entry name" value="Sigma2 domain of RNA polymerase sigma factors"/>
    <property type="match status" value="1"/>
</dbReference>
<evidence type="ECO:0000256" key="2">
    <source>
        <dbReference type="ARBA" id="ARBA00023015"/>
    </source>
</evidence>
<keyword evidence="5" id="KW-0804">Transcription</keyword>
<dbReference type="NCBIfam" id="TIGR02937">
    <property type="entry name" value="sigma70-ECF"/>
    <property type="match status" value="1"/>
</dbReference>
<dbReference type="OrthoDB" id="9780326at2"/>
<sequence>MALSVWTVAELGAFYTEHRSELLVHANRVLKDSAKAEEITQDSLIKFMLAAPELESQEHALSYLHRTIENLCIDYFRMEGRRPNLVVIDDAQAEVEAAWQVSGDHSEVLTQAEDAAIIRQALALLSPAERAALVMWEMEGRSTEEIAAELGIKESAVRHTVSRARTSLRRVLSELVIDQERGLTALDMLSTTYKKASELAAKSSKVALSLLLVVTAFLGFNSMTGREGVLPTVSSKDSTGAVAGSASTDSPSPAPSISMPAKKSSTMVSGVYVKSAKAYWPGLDNEGVPTGFTVAGENGPIGKIRVNRNTPIATEEGTILATQAITSGGGPNVMIDQTITVDGNGTKYEVSYVALGIKGNWAVAEADATSVDFERMSNGQYLMTVTISLLSTPTSEFVIPVGDRGYDLVGAPKTITSRLLLNASKTQILAQAVLVPGA</sequence>
<dbReference type="AlphaFoldDB" id="A0A249KF00"/>
<dbReference type="GO" id="GO:0016987">
    <property type="term" value="F:sigma factor activity"/>
    <property type="evidence" value="ECO:0007669"/>
    <property type="project" value="UniProtKB-KW"/>
</dbReference>
<evidence type="ECO:0000256" key="1">
    <source>
        <dbReference type="ARBA" id="ARBA00010641"/>
    </source>
</evidence>
<dbReference type="PANTHER" id="PTHR43133">
    <property type="entry name" value="RNA POLYMERASE ECF-TYPE SIGMA FACTO"/>
    <property type="match status" value="1"/>
</dbReference>
<dbReference type="Pfam" id="PF04542">
    <property type="entry name" value="Sigma70_r2"/>
    <property type="match status" value="1"/>
</dbReference>
<dbReference type="GO" id="GO:0006352">
    <property type="term" value="P:DNA-templated transcription initiation"/>
    <property type="evidence" value="ECO:0007669"/>
    <property type="project" value="InterPro"/>
</dbReference>
<dbReference type="Gene3D" id="1.10.1740.10">
    <property type="match status" value="1"/>
</dbReference>
<feature type="compositionally biased region" description="Low complexity" evidence="6">
    <location>
        <begin position="243"/>
        <end position="261"/>
    </location>
</feature>
<dbReference type="EMBL" id="CP016773">
    <property type="protein sequence ID" value="ASY15378.1"/>
    <property type="molecule type" value="Genomic_DNA"/>
</dbReference>
<dbReference type="KEGG" id="psuf:A1sIA56_00245"/>
<dbReference type="InterPro" id="IPR036388">
    <property type="entry name" value="WH-like_DNA-bd_sf"/>
</dbReference>
<dbReference type="InterPro" id="IPR039425">
    <property type="entry name" value="RNA_pol_sigma-70-like"/>
</dbReference>
<evidence type="ECO:0000313" key="9">
    <source>
        <dbReference type="EMBL" id="ASY15378.1"/>
    </source>
</evidence>
<evidence type="ECO:0000256" key="5">
    <source>
        <dbReference type="ARBA" id="ARBA00023163"/>
    </source>
</evidence>
<feature type="domain" description="RNA polymerase sigma-70 region 2" evidence="7">
    <location>
        <begin position="14"/>
        <end position="81"/>
    </location>
</feature>
<dbReference type="Proteomes" id="UP000217215">
    <property type="component" value="Chromosome"/>
</dbReference>
<accession>A0A249KF00</accession>
<dbReference type="InterPro" id="IPR013249">
    <property type="entry name" value="RNA_pol_sigma70_r4_t2"/>
</dbReference>
<dbReference type="GO" id="GO:0003677">
    <property type="term" value="F:DNA binding"/>
    <property type="evidence" value="ECO:0007669"/>
    <property type="project" value="UniProtKB-KW"/>
</dbReference>
<keyword evidence="4" id="KW-0238">DNA-binding</keyword>
<dbReference type="CDD" id="cd06171">
    <property type="entry name" value="Sigma70_r4"/>
    <property type="match status" value="1"/>
</dbReference>
<evidence type="ECO:0000256" key="4">
    <source>
        <dbReference type="ARBA" id="ARBA00023125"/>
    </source>
</evidence>
<proteinExistence type="inferred from homology"/>
<dbReference type="RefSeq" id="WP_095672974.1">
    <property type="nucleotide sequence ID" value="NZ_CP016773.1"/>
</dbReference>
<name>A0A249KF00_9ACTN</name>
<evidence type="ECO:0000259" key="8">
    <source>
        <dbReference type="Pfam" id="PF08281"/>
    </source>
</evidence>
<organism evidence="9 10">
    <name type="scientific">Candidatus Planktophila sulfonica</name>
    <dbReference type="NCBI Taxonomy" id="1884904"/>
    <lineage>
        <taxon>Bacteria</taxon>
        <taxon>Bacillati</taxon>
        <taxon>Actinomycetota</taxon>
        <taxon>Actinomycetes</taxon>
        <taxon>Candidatus Nanopelagicales</taxon>
        <taxon>Candidatus Nanopelagicaceae</taxon>
        <taxon>Candidatus Planktophila</taxon>
    </lineage>
</organism>
<dbReference type="PANTHER" id="PTHR43133:SF8">
    <property type="entry name" value="RNA POLYMERASE SIGMA FACTOR HI_1459-RELATED"/>
    <property type="match status" value="1"/>
</dbReference>
<dbReference type="Gene3D" id="1.10.10.10">
    <property type="entry name" value="Winged helix-like DNA-binding domain superfamily/Winged helix DNA-binding domain"/>
    <property type="match status" value="1"/>
</dbReference>
<dbReference type="Pfam" id="PF08281">
    <property type="entry name" value="Sigma70_r4_2"/>
    <property type="match status" value="1"/>
</dbReference>